<dbReference type="AlphaFoldDB" id="A0A0T9PMF8"/>
<dbReference type="InterPro" id="IPR003848">
    <property type="entry name" value="DUF218"/>
</dbReference>
<dbReference type="EMBL" id="CQAZ01000015">
    <property type="protein sequence ID" value="CNH72523.1"/>
    <property type="molecule type" value="Genomic_DNA"/>
</dbReference>
<evidence type="ECO:0000256" key="1">
    <source>
        <dbReference type="SAM" id="SignalP"/>
    </source>
</evidence>
<reference evidence="4 5" key="3">
    <citation type="submission" date="2015-03" db="EMBL/GenBank/DDBJ databases">
        <authorList>
            <consortium name="Pathogen Informatics"/>
            <person name="Murphy D."/>
        </authorList>
    </citation>
    <scope>NUCLEOTIDE SEQUENCE [LARGE SCALE GENOMIC DNA]</scope>
    <source>
        <strain evidence="5">type strain: CIP110230</strain>
        <strain evidence="4">Type strain: CIP110230</strain>
    </source>
</reference>
<dbReference type="GO" id="GO:0043164">
    <property type="term" value="P:Gram-negative-bacterium-type cell wall biogenesis"/>
    <property type="evidence" value="ECO:0007669"/>
    <property type="project" value="TreeGrafter"/>
</dbReference>
<name>A0A0T9PMF8_9GAMM</name>
<reference evidence="3" key="2">
    <citation type="submission" date="2015-03" db="EMBL/GenBank/DDBJ databases">
        <authorList>
            <person name="Murphy D."/>
        </authorList>
    </citation>
    <scope>NUCLEOTIDE SEQUENCE [LARGE SCALE GENOMIC DNA]</scope>
    <source>
        <strain evidence="3">A125KOH2</strain>
    </source>
</reference>
<protein>
    <submittedName>
        <fullName evidence="3">DUF218 domain</fullName>
    </submittedName>
</protein>
<dbReference type="GO" id="GO:0005886">
    <property type="term" value="C:plasma membrane"/>
    <property type="evidence" value="ECO:0007669"/>
    <property type="project" value="TreeGrafter"/>
</dbReference>
<dbReference type="Proteomes" id="UP000044625">
    <property type="component" value="Unassembled WGS sequence"/>
</dbReference>
<accession>A0A0T9PMF8</accession>
<evidence type="ECO:0000259" key="2">
    <source>
        <dbReference type="Pfam" id="PF02698"/>
    </source>
</evidence>
<dbReference type="Gene3D" id="3.40.50.620">
    <property type="entry name" value="HUPs"/>
    <property type="match status" value="1"/>
</dbReference>
<keyword evidence="1" id="KW-0732">Signal</keyword>
<dbReference type="PANTHER" id="PTHR30336:SF4">
    <property type="entry name" value="ENVELOPE BIOGENESIS FACTOR ELYC"/>
    <property type="match status" value="1"/>
</dbReference>
<keyword evidence="5" id="KW-1185">Reference proteome</keyword>
<evidence type="ECO:0000313" key="4">
    <source>
        <dbReference type="EMBL" id="CRY68072.1"/>
    </source>
</evidence>
<gene>
    <name evidence="3" type="ORF">ERS008529_01960</name>
    <name evidence="4" type="ORF">ERS137968_03170</name>
</gene>
<dbReference type="InterPro" id="IPR011990">
    <property type="entry name" value="TPR-like_helical_dom_sf"/>
</dbReference>
<dbReference type="PANTHER" id="PTHR30336">
    <property type="entry name" value="INNER MEMBRANE PROTEIN, PROBABLE PERMEASE"/>
    <property type="match status" value="1"/>
</dbReference>
<feature type="domain" description="DUF218" evidence="2">
    <location>
        <begin position="205"/>
        <end position="326"/>
    </location>
</feature>
<dbReference type="CDD" id="cd06259">
    <property type="entry name" value="YdcF-like"/>
    <property type="match status" value="1"/>
</dbReference>
<organism evidence="3 6">
    <name type="scientific">Yersinia pekkanenii</name>
    <dbReference type="NCBI Taxonomy" id="1288385"/>
    <lineage>
        <taxon>Bacteria</taxon>
        <taxon>Pseudomonadati</taxon>
        <taxon>Pseudomonadota</taxon>
        <taxon>Gammaproteobacteria</taxon>
        <taxon>Enterobacterales</taxon>
        <taxon>Yersiniaceae</taxon>
        <taxon>Yersinia</taxon>
    </lineage>
</organism>
<dbReference type="SUPFAM" id="SSF48452">
    <property type="entry name" value="TPR-like"/>
    <property type="match status" value="1"/>
</dbReference>
<proteinExistence type="predicted"/>
<dbReference type="InterPro" id="IPR051599">
    <property type="entry name" value="Cell_Envelope_Assoc"/>
</dbReference>
<evidence type="ECO:0000313" key="3">
    <source>
        <dbReference type="EMBL" id="CNH72523.1"/>
    </source>
</evidence>
<dbReference type="Proteomes" id="UP000045840">
    <property type="component" value="Unassembled WGS sequence"/>
</dbReference>
<dbReference type="InterPro" id="IPR014729">
    <property type="entry name" value="Rossmann-like_a/b/a_fold"/>
</dbReference>
<feature type="chain" id="PRO_5006694718" evidence="1">
    <location>
        <begin position="31"/>
        <end position="376"/>
    </location>
</feature>
<sequence>MMEKIFSNAYRRGKLLMLAISIALSAQSVASTDVVQPQANYQNYVTQRQTVDLLVSEALQAFKSPTRISGAGFTGKLPSNMEVVAQKLLQAHQLEPYRADLLFSAASAYVYNNNIEKAIGIYKNILADAPEDISALIYLSVWTRFMGQDAESQAYQDQLKRINPLKSRDLDRFFTVINTVSKIPITDKLSAAELSQLQSTPEQNAIVTLGYALNPDGTMNEVLIQRLEKTLDIAKQLPEALIIVTGGVPQNGKTEGKLMTDWLVSKGVKPERIYQDNYARSTVENALFSRYVLAKHRIKNAIIISSGSHVRRAVAVFTIASWETGPSNINFMAVASPDKPLKDLQEMTRNDLQGIYRDGLKALGLWSFQSYPLEER</sequence>
<dbReference type="STRING" id="1288385.ERS137968_03170"/>
<dbReference type="Pfam" id="PF02698">
    <property type="entry name" value="DUF218"/>
    <property type="match status" value="1"/>
</dbReference>
<dbReference type="Gene3D" id="1.25.40.10">
    <property type="entry name" value="Tetratricopeptide repeat domain"/>
    <property type="match status" value="1"/>
</dbReference>
<dbReference type="GO" id="GO:0000270">
    <property type="term" value="P:peptidoglycan metabolic process"/>
    <property type="evidence" value="ECO:0007669"/>
    <property type="project" value="TreeGrafter"/>
</dbReference>
<evidence type="ECO:0000313" key="5">
    <source>
        <dbReference type="Proteomes" id="UP000044625"/>
    </source>
</evidence>
<feature type="signal peptide" evidence="1">
    <location>
        <begin position="1"/>
        <end position="30"/>
    </location>
</feature>
<reference evidence="6" key="1">
    <citation type="submission" date="2015-03" db="EMBL/GenBank/DDBJ databases">
        <authorList>
            <consortium name="Pathogen Informatics"/>
        </authorList>
    </citation>
    <scope>NUCLEOTIDE SEQUENCE [LARGE SCALE GENOMIC DNA]</scope>
    <source>
        <strain evidence="6">A125KOH2</strain>
    </source>
</reference>
<dbReference type="EMBL" id="CWJL01000017">
    <property type="protein sequence ID" value="CRY68072.1"/>
    <property type="molecule type" value="Genomic_DNA"/>
</dbReference>
<evidence type="ECO:0000313" key="6">
    <source>
        <dbReference type="Proteomes" id="UP000045840"/>
    </source>
</evidence>